<dbReference type="MEROPS" id="S10.003"/>
<dbReference type="InterPro" id="IPR018202">
    <property type="entry name" value="Ser_caboxypep_ser_AS"/>
</dbReference>
<feature type="chain" id="PRO_5006524531" description="Carboxypeptidase" evidence="7">
    <location>
        <begin position="28"/>
        <end position="516"/>
    </location>
</feature>
<protein>
    <recommendedName>
        <fullName evidence="7">Carboxypeptidase</fullName>
        <ecNumber evidence="7">3.4.16.-</ecNumber>
    </recommendedName>
</protein>
<feature type="signal peptide" evidence="7">
    <location>
        <begin position="1"/>
        <end position="27"/>
    </location>
</feature>
<keyword evidence="10" id="KW-1185">Reference proteome</keyword>
<evidence type="ECO:0000256" key="1">
    <source>
        <dbReference type="ARBA" id="ARBA00009431"/>
    </source>
</evidence>
<evidence type="ECO:0000256" key="7">
    <source>
        <dbReference type="RuleBase" id="RU361156"/>
    </source>
</evidence>
<dbReference type="EC" id="3.4.16.-" evidence="7"/>
<dbReference type="PANTHER" id="PTHR11802">
    <property type="entry name" value="SERINE PROTEASE FAMILY S10 SERINE CARBOXYPEPTIDASE"/>
    <property type="match status" value="1"/>
</dbReference>
<dbReference type="PANTHER" id="PTHR11802:SF472">
    <property type="entry name" value="SERINE CARBOXYPEPTIDASE CPVL-RELATED"/>
    <property type="match status" value="1"/>
</dbReference>
<evidence type="ECO:0000256" key="4">
    <source>
        <dbReference type="ARBA" id="ARBA00022729"/>
    </source>
</evidence>
<feature type="region of interest" description="Disordered" evidence="8">
    <location>
        <begin position="195"/>
        <end position="214"/>
    </location>
</feature>
<dbReference type="Gene3D" id="3.40.50.1820">
    <property type="entry name" value="alpha/beta hydrolase"/>
    <property type="match status" value="1"/>
</dbReference>
<sequence length="516" mass="58319">MKSHLVNHRRLLLSISSFLLFTRWILCESSIEVLTNSTGSESHLVDSSGFPWASNSTPISLSYAGLITVRQTLAYQAKLFYWFFPCTTNPQAPLIIWLQGGPFSSSMSGLFLESGPLRIQTKPGVKLSPSTQNETIDDFILSTNPSTWNQHFNMVFLDQPVGTGFSFVDPPILVNDTGGKQSLPTLLKRSLDGCTDPSNCSVSSSNNTSEDPDYQHGYVKNQKAIAKDFLSFLDEFYQRYPSMKKVNLTISSESYGGKYVPTIATAITEHNQKFPNDCIPLKSLTIGNQWTDPYTQVATNIDQLVWFGLISTQQAKNASILLNESRSEILKKNWTSALSHRLDMFDLLSNYTGGVNWYDVRMKNVQFDQKPMNHFLRCNETKRILHVPTKYRFGQDDGMFEIFQDDIMQSTKDLFPQLFKTYKVLMYQGNMDLRDGVASNTAWLSSLDWDGRDGFETAPRKLWKSQTGELFGYATQFENLSRVILLGCGHLVPADNGCPSSSLEMMIRHHTQSNFI</sequence>
<dbReference type="RefSeq" id="XP_007416564.1">
    <property type="nucleotide sequence ID" value="XM_007416502.1"/>
</dbReference>
<proteinExistence type="inferred from homology"/>
<keyword evidence="4 7" id="KW-0732">Signal</keyword>
<dbReference type="AlphaFoldDB" id="F4S5F8"/>
<evidence type="ECO:0000256" key="5">
    <source>
        <dbReference type="ARBA" id="ARBA00022801"/>
    </source>
</evidence>
<organism evidence="10">
    <name type="scientific">Melampsora larici-populina (strain 98AG31 / pathotype 3-4-7)</name>
    <name type="common">Poplar leaf rust fungus</name>
    <dbReference type="NCBI Taxonomy" id="747676"/>
    <lineage>
        <taxon>Eukaryota</taxon>
        <taxon>Fungi</taxon>
        <taxon>Dikarya</taxon>
        <taxon>Basidiomycota</taxon>
        <taxon>Pucciniomycotina</taxon>
        <taxon>Pucciniomycetes</taxon>
        <taxon>Pucciniales</taxon>
        <taxon>Melampsoraceae</taxon>
        <taxon>Melampsora</taxon>
    </lineage>
</organism>
<dbReference type="InterPro" id="IPR001563">
    <property type="entry name" value="Peptidase_S10"/>
</dbReference>
<dbReference type="GeneID" id="18926429"/>
<dbReference type="PROSITE" id="PS00131">
    <property type="entry name" value="CARBOXYPEPT_SER_SER"/>
    <property type="match status" value="1"/>
</dbReference>
<dbReference type="HOGENOM" id="CLU_008523_10_1_1"/>
<name>F4S5F8_MELLP</name>
<feature type="compositionally biased region" description="Low complexity" evidence="8">
    <location>
        <begin position="198"/>
        <end position="209"/>
    </location>
</feature>
<dbReference type="eggNOG" id="KOG1282">
    <property type="taxonomic scope" value="Eukaryota"/>
</dbReference>
<keyword evidence="6" id="KW-0325">Glycoprotein</keyword>
<gene>
    <name evidence="9" type="ORF">MELLADRAFT_123596</name>
</gene>
<dbReference type="KEGG" id="mlr:MELLADRAFT_123596"/>
<dbReference type="InParanoid" id="F4S5F8"/>
<keyword evidence="3 7" id="KW-0645">Protease</keyword>
<dbReference type="GO" id="GO:0004185">
    <property type="term" value="F:serine-type carboxypeptidase activity"/>
    <property type="evidence" value="ECO:0007669"/>
    <property type="project" value="UniProtKB-UniRule"/>
</dbReference>
<dbReference type="PRINTS" id="PR00724">
    <property type="entry name" value="CRBOXYPTASEC"/>
</dbReference>
<dbReference type="OrthoDB" id="443318at2759"/>
<evidence type="ECO:0000256" key="6">
    <source>
        <dbReference type="ARBA" id="ARBA00023180"/>
    </source>
</evidence>
<evidence type="ECO:0000313" key="9">
    <source>
        <dbReference type="EMBL" id="EGG00161.1"/>
    </source>
</evidence>
<keyword evidence="5 7" id="KW-0378">Hydrolase</keyword>
<dbReference type="GO" id="GO:0006508">
    <property type="term" value="P:proteolysis"/>
    <property type="evidence" value="ECO:0007669"/>
    <property type="project" value="UniProtKB-KW"/>
</dbReference>
<dbReference type="SUPFAM" id="SSF53474">
    <property type="entry name" value="alpha/beta-Hydrolases"/>
    <property type="match status" value="1"/>
</dbReference>
<accession>F4S5F8</accession>
<evidence type="ECO:0000313" key="10">
    <source>
        <dbReference type="Proteomes" id="UP000001072"/>
    </source>
</evidence>
<evidence type="ECO:0000256" key="3">
    <source>
        <dbReference type="ARBA" id="ARBA00022670"/>
    </source>
</evidence>
<dbReference type="Proteomes" id="UP000001072">
    <property type="component" value="Unassembled WGS sequence"/>
</dbReference>
<dbReference type="EMBL" id="GL883150">
    <property type="protein sequence ID" value="EGG00161.1"/>
    <property type="molecule type" value="Genomic_DNA"/>
</dbReference>
<dbReference type="InterPro" id="IPR029058">
    <property type="entry name" value="AB_hydrolase_fold"/>
</dbReference>
<dbReference type="VEuPathDB" id="FungiDB:MELLADRAFT_123596"/>
<keyword evidence="2 7" id="KW-0121">Carboxypeptidase</keyword>
<dbReference type="Pfam" id="PF00450">
    <property type="entry name" value="Peptidase_S10"/>
    <property type="match status" value="1"/>
</dbReference>
<reference evidence="10" key="1">
    <citation type="journal article" date="2011" name="Proc. Natl. Acad. Sci. U.S.A.">
        <title>Obligate biotrophy features unraveled by the genomic analysis of rust fungi.</title>
        <authorList>
            <person name="Duplessis S."/>
            <person name="Cuomo C.A."/>
            <person name="Lin Y.-C."/>
            <person name="Aerts A."/>
            <person name="Tisserant E."/>
            <person name="Veneault-Fourrey C."/>
            <person name="Joly D.L."/>
            <person name="Hacquard S."/>
            <person name="Amselem J."/>
            <person name="Cantarel B.L."/>
            <person name="Chiu R."/>
            <person name="Coutinho P.M."/>
            <person name="Feau N."/>
            <person name="Field M."/>
            <person name="Frey P."/>
            <person name="Gelhaye E."/>
            <person name="Goldberg J."/>
            <person name="Grabherr M.G."/>
            <person name="Kodira C.D."/>
            <person name="Kohler A."/>
            <person name="Kuees U."/>
            <person name="Lindquist E.A."/>
            <person name="Lucas S.M."/>
            <person name="Mago R."/>
            <person name="Mauceli E."/>
            <person name="Morin E."/>
            <person name="Murat C."/>
            <person name="Pangilinan J.L."/>
            <person name="Park R."/>
            <person name="Pearson M."/>
            <person name="Quesneville H."/>
            <person name="Rouhier N."/>
            <person name="Sakthikumar S."/>
            <person name="Salamov A.A."/>
            <person name="Schmutz J."/>
            <person name="Selles B."/>
            <person name="Shapiro H."/>
            <person name="Tanguay P."/>
            <person name="Tuskan G.A."/>
            <person name="Henrissat B."/>
            <person name="Van de Peer Y."/>
            <person name="Rouze P."/>
            <person name="Ellis J.G."/>
            <person name="Dodds P.N."/>
            <person name="Schein J.E."/>
            <person name="Zhong S."/>
            <person name="Hamelin R.C."/>
            <person name="Grigoriev I.V."/>
            <person name="Szabo L.J."/>
            <person name="Martin F."/>
        </authorList>
    </citation>
    <scope>NUCLEOTIDE SEQUENCE [LARGE SCALE GENOMIC DNA]</scope>
    <source>
        <strain evidence="10">98AG31 / pathotype 3-4-7</strain>
    </source>
</reference>
<comment type="similarity">
    <text evidence="1 7">Belongs to the peptidase S10 family.</text>
</comment>
<evidence type="ECO:0000256" key="8">
    <source>
        <dbReference type="SAM" id="MobiDB-lite"/>
    </source>
</evidence>
<evidence type="ECO:0000256" key="2">
    <source>
        <dbReference type="ARBA" id="ARBA00022645"/>
    </source>
</evidence>